<keyword evidence="1" id="KW-0472">Membrane</keyword>
<dbReference type="Proteomes" id="UP000316196">
    <property type="component" value="Unassembled WGS sequence"/>
</dbReference>
<dbReference type="GO" id="GO:0004175">
    <property type="term" value="F:endopeptidase activity"/>
    <property type="evidence" value="ECO:0007669"/>
    <property type="project" value="UniProtKB-ARBA"/>
</dbReference>
<dbReference type="AlphaFoldDB" id="A0A542ZDB2"/>
<feature type="transmembrane region" description="Helical" evidence="1">
    <location>
        <begin position="133"/>
        <end position="153"/>
    </location>
</feature>
<sequence>MVIQQAGGEVPEADLAGHSAPRHWFWGPGLRPGIGLPMDVPGVNRPGQRRSWWRQPWFRLLVYMVVLVVLVGSSAVVASVVGGPDLLERSSVAAAMTVGPAIAVLLLGSMVLERRPRPVEFDPARIGGLGAGLMLGTAMMLVIFGIIMALGGYRVEGTTTGYDYVGAILLLGVQAGIFEEIVFRWILFRLSEEYLGTWLAMLLSAAFFGFVHIGNPDGTVLGGVAIMLEAGLLFALLYALTRSLWVVIGVHAAWNVVQGPVLGVTVSGAMEGGWLDTSVHGPEILSGGAFGAESTLVAVMVCLLLALWAARQLVRRGLVVAPVWVRRRRIREMTAG</sequence>
<feature type="transmembrane region" description="Helical" evidence="1">
    <location>
        <begin position="290"/>
        <end position="310"/>
    </location>
</feature>
<name>A0A542ZDB2_9ACTN</name>
<organism evidence="3 4">
    <name type="scientific">Propioniferax innocua</name>
    <dbReference type="NCBI Taxonomy" id="1753"/>
    <lineage>
        <taxon>Bacteria</taxon>
        <taxon>Bacillati</taxon>
        <taxon>Actinomycetota</taxon>
        <taxon>Actinomycetes</taxon>
        <taxon>Propionibacteriales</taxon>
        <taxon>Propionibacteriaceae</taxon>
        <taxon>Propioniferax</taxon>
    </lineage>
</organism>
<protein>
    <recommendedName>
        <fullName evidence="2">CAAX prenyl protease 2/Lysostaphin resistance protein A-like domain-containing protein</fullName>
    </recommendedName>
</protein>
<dbReference type="EMBL" id="VFOR01000002">
    <property type="protein sequence ID" value="TQL58269.1"/>
    <property type="molecule type" value="Genomic_DNA"/>
</dbReference>
<keyword evidence="1" id="KW-1133">Transmembrane helix</keyword>
<evidence type="ECO:0000313" key="4">
    <source>
        <dbReference type="Proteomes" id="UP000316196"/>
    </source>
</evidence>
<evidence type="ECO:0000259" key="2">
    <source>
        <dbReference type="Pfam" id="PF02517"/>
    </source>
</evidence>
<keyword evidence="1" id="KW-0812">Transmembrane</keyword>
<dbReference type="PANTHER" id="PTHR39430">
    <property type="entry name" value="MEMBRANE-ASSOCIATED PROTEASE-RELATED"/>
    <property type="match status" value="1"/>
</dbReference>
<feature type="domain" description="CAAX prenyl protease 2/Lysostaphin resistance protein A-like" evidence="2">
    <location>
        <begin position="165"/>
        <end position="257"/>
    </location>
</feature>
<dbReference type="Pfam" id="PF02517">
    <property type="entry name" value="Rce1-like"/>
    <property type="match status" value="1"/>
</dbReference>
<dbReference type="InterPro" id="IPR003675">
    <property type="entry name" value="Rce1/LyrA-like_dom"/>
</dbReference>
<evidence type="ECO:0000256" key="1">
    <source>
        <dbReference type="SAM" id="Phobius"/>
    </source>
</evidence>
<keyword evidence="4" id="KW-1185">Reference proteome</keyword>
<dbReference type="RefSeq" id="WP_170210054.1">
    <property type="nucleotide sequence ID" value="NZ_BAAAMD010000002.1"/>
</dbReference>
<comment type="caution">
    <text evidence="3">The sequence shown here is derived from an EMBL/GenBank/DDBJ whole genome shotgun (WGS) entry which is preliminary data.</text>
</comment>
<feature type="transmembrane region" description="Helical" evidence="1">
    <location>
        <begin position="252"/>
        <end position="270"/>
    </location>
</feature>
<gene>
    <name evidence="3" type="ORF">FB460_2127</name>
</gene>
<proteinExistence type="predicted"/>
<dbReference type="GO" id="GO:0080120">
    <property type="term" value="P:CAAX-box protein maturation"/>
    <property type="evidence" value="ECO:0007669"/>
    <property type="project" value="UniProtKB-ARBA"/>
</dbReference>
<accession>A0A542ZDB2</accession>
<evidence type="ECO:0000313" key="3">
    <source>
        <dbReference type="EMBL" id="TQL58269.1"/>
    </source>
</evidence>
<feature type="transmembrane region" description="Helical" evidence="1">
    <location>
        <begin position="194"/>
        <end position="214"/>
    </location>
</feature>
<feature type="transmembrane region" description="Helical" evidence="1">
    <location>
        <begin position="60"/>
        <end position="81"/>
    </location>
</feature>
<dbReference type="PANTHER" id="PTHR39430:SF1">
    <property type="entry name" value="PROTEASE"/>
    <property type="match status" value="1"/>
</dbReference>
<feature type="transmembrane region" description="Helical" evidence="1">
    <location>
        <begin position="220"/>
        <end position="240"/>
    </location>
</feature>
<feature type="transmembrane region" description="Helical" evidence="1">
    <location>
        <begin position="93"/>
        <end position="112"/>
    </location>
</feature>
<feature type="transmembrane region" description="Helical" evidence="1">
    <location>
        <begin position="165"/>
        <end position="187"/>
    </location>
</feature>
<reference evidence="3 4" key="1">
    <citation type="submission" date="2019-06" db="EMBL/GenBank/DDBJ databases">
        <title>Sequencing the genomes of 1000 actinobacteria strains.</title>
        <authorList>
            <person name="Klenk H.-P."/>
        </authorList>
    </citation>
    <scope>NUCLEOTIDE SEQUENCE [LARGE SCALE GENOMIC DNA]</scope>
    <source>
        <strain evidence="3 4">DSM 8251</strain>
    </source>
</reference>